<name>B1ZMU6_OPITP</name>
<organism evidence="8 9">
    <name type="scientific">Opitutus terrae (strain DSM 11246 / JCM 15787 / PB90-1)</name>
    <dbReference type="NCBI Taxonomy" id="452637"/>
    <lineage>
        <taxon>Bacteria</taxon>
        <taxon>Pseudomonadati</taxon>
        <taxon>Verrucomicrobiota</taxon>
        <taxon>Opitutia</taxon>
        <taxon>Opitutales</taxon>
        <taxon>Opitutaceae</taxon>
        <taxon>Opitutus</taxon>
    </lineage>
</organism>
<feature type="active site" description="Nucleophile" evidence="5">
    <location>
        <position position="326"/>
    </location>
</feature>
<comment type="caution">
    <text evidence="5">Lacks conserved residue(s) required for the propagation of feature annotation.</text>
</comment>
<feature type="compositionally biased region" description="Polar residues" evidence="6">
    <location>
        <begin position="368"/>
        <end position="381"/>
    </location>
</feature>
<evidence type="ECO:0000256" key="6">
    <source>
        <dbReference type="SAM" id="MobiDB-lite"/>
    </source>
</evidence>
<feature type="region of interest" description="Disordered" evidence="6">
    <location>
        <begin position="353"/>
        <end position="386"/>
    </location>
</feature>
<proteinExistence type="inferred from homology"/>
<protein>
    <submittedName>
        <fullName evidence="8">Fmu (Sun) domain protein</fullName>
    </submittedName>
</protein>
<dbReference type="InterPro" id="IPR029063">
    <property type="entry name" value="SAM-dependent_MTases_sf"/>
</dbReference>
<feature type="domain" description="SAM-dependent MTase RsmB/NOP-type" evidence="7">
    <location>
        <begin position="112"/>
        <end position="424"/>
    </location>
</feature>
<evidence type="ECO:0000313" key="8">
    <source>
        <dbReference type="EMBL" id="ACB75374.1"/>
    </source>
</evidence>
<dbReference type="Gene3D" id="3.40.50.150">
    <property type="entry name" value="Vaccinia Virus protein VP39"/>
    <property type="match status" value="1"/>
</dbReference>
<evidence type="ECO:0000259" key="7">
    <source>
        <dbReference type="PROSITE" id="PS51686"/>
    </source>
</evidence>
<dbReference type="Pfam" id="PF01189">
    <property type="entry name" value="Methyltr_RsmB-F"/>
    <property type="match status" value="1"/>
</dbReference>
<dbReference type="PANTHER" id="PTHR22807">
    <property type="entry name" value="NOP2 YEAST -RELATED NOL1/NOP2/FMU SUN DOMAIN-CONTAINING"/>
    <property type="match status" value="1"/>
</dbReference>
<dbReference type="STRING" id="452637.Oter_2091"/>
<dbReference type="EMBL" id="CP001032">
    <property type="protein sequence ID" value="ACB75374.1"/>
    <property type="molecule type" value="Genomic_DNA"/>
</dbReference>
<dbReference type="InterPro" id="IPR001678">
    <property type="entry name" value="MeTrfase_RsmB-F_NOP2_dom"/>
</dbReference>
<dbReference type="AlphaFoldDB" id="B1ZMU6"/>
<dbReference type="GO" id="GO:0009383">
    <property type="term" value="F:rRNA (cytosine-C5-)-methyltransferase activity"/>
    <property type="evidence" value="ECO:0007669"/>
    <property type="project" value="TreeGrafter"/>
</dbReference>
<dbReference type="eggNOG" id="COG0144">
    <property type="taxonomic scope" value="Bacteria"/>
</dbReference>
<dbReference type="GO" id="GO:0003723">
    <property type="term" value="F:RNA binding"/>
    <property type="evidence" value="ECO:0007669"/>
    <property type="project" value="UniProtKB-UniRule"/>
</dbReference>
<keyword evidence="9" id="KW-1185">Reference proteome</keyword>
<dbReference type="RefSeq" id="WP_012374911.1">
    <property type="nucleotide sequence ID" value="NC_010571.1"/>
</dbReference>
<accession>B1ZMU6</accession>
<gene>
    <name evidence="8" type="ordered locus">Oter_2091</name>
</gene>
<dbReference type="PANTHER" id="PTHR22807:SF61">
    <property type="entry name" value="NOL1_NOP2_SUN FAMILY PROTEIN _ ANTITERMINATION NUSB DOMAIN-CONTAINING PROTEIN"/>
    <property type="match status" value="1"/>
</dbReference>
<evidence type="ECO:0000256" key="5">
    <source>
        <dbReference type="PROSITE-ProRule" id="PRU01023"/>
    </source>
</evidence>
<dbReference type="HOGENOM" id="CLU_005316_0_2_0"/>
<dbReference type="GO" id="GO:0005829">
    <property type="term" value="C:cytosol"/>
    <property type="evidence" value="ECO:0007669"/>
    <property type="project" value="TreeGrafter"/>
</dbReference>
<reference evidence="8 9" key="1">
    <citation type="journal article" date="2011" name="J. Bacteriol.">
        <title>Genome sequence of the verrucomicrobium Opitutus terrae PB90-1, an abundant inhabitant of rice paddy soil ecosystems.</title>
        <authorList>
            <person name="van Passel M.W."/>
            <person name="Kant R."/>
            <person name="Palva A."/>
            <person name="Copeland A."/>
            <person name="Lucas S."/>
            <person name="Lapidus A."/>
            <person name="Glavina del Rio T."/>
            <person name="Pitluck S."/>
            <person name="Goltsman E."/>
            <person name="Clum A."/>
            <person name="Sun H."/>
            <person name="Schmutz J."/>
            <person name="Larimer F.W."/>
            <person name="Land M.L."/>
            <person name="Hauser L."/>
            <person name="Kyrpides N."/>
            <person name="Mikhailova N."/>
            <person name="Richardson P.P."/>
            <person name="Janssen P.H."/>
            <person name="de Vos W.M."/>
            <person name="Smidt H."/>
        </authorList>
    </citation>
    <scope>NUCLEOTIDE SEQUENCE [LARGE SCALE GENOMIC DNA]</scope>
    <source>
        <strain evidence="9">DSM 11246 / JCM 15787 / PB90-1</strain>
    </source>
</reference>
<dbReference type="KEGG" id="ote:Oter_2091"/>
<feature type="binding site" evidence="5">
    <location>
        <position position="273"/>
    </location>
    <ligand>
        <name>S-adenosyl-L-methionine</name>
        <dbReference type="ChEBI" id="CHEBI:59789"/>
    </ligand>
</feature>
<dbReference type="SUPFAM" id="SSF53335">
    <property type="entry name" value="S-adenosyl-L-methionine-dependent methyltransferases"/>
    <property type="match status" value="1"/>
</dbReference>
<evidence type="ECO:0000256" key="4">
    <source>
        <dbReference type="ARBA" id="ARBA00022884"/>
    </source>
</evidence>
<dbReference type="PROSITE" id="PS51686">
    <property type="entry name" value="SAM_MT_RSMB_NOP"/>
    <property type="match status" value="1"/>
</dbReference>
<evidence type="ECO:0000256" key="1">
    <source>
        <dbReference type="ARBA" id="ARBA00022603"/>
    </source>
</evidence>
<dbReference type="OrthoDB" id="9810297at2"/>
<dbReference type="GO" id="GO:0070475">
    <property type="term" value="P:rRNA base methylation"/>
    <property type="evidence" value="ECO:0007669"/>
    <property type="project" value="TreeGrafter"/>
</dbReference>
<comment type="similarity">
    <text evidence="5">Belongs to the class I-like SAM-binding methyltransferase superfamily. RsmB/NOP family.</text>
</comment>
<dbReference type="InterPro" id="IPR023267">
    <property type="entry name" value="RCMT"/>
</dbReference>
<evidence type="ECO:0000256" key="3">
    <source>
        <dbReference type="ARBA" id="ARBA00022691"/>
    </source>
</evidence>
<keyword evidence="2 5" id="KW-0808">Transferase</keyword>
<keyword evidence="4 5" id="KW-0694">RNA-binding</keyword>
<dbReference type="Proteomes" id="UP000007013">
    <property type="component" value="Chromosome"/>
</dbReference>
<feature type="binding site" evidence="5">
    <location>
        <position position="229"/>
    </location>
    <ligand>
        <name>S-adenosyl-L-methionine</name>
        <dbReference type="ChEBI" id="CHEBI:59789"/>
    </ligand>
</feature>
<keyword evidence="3 5" id="KW-0949">S-adenosyl-L-methionine</keyword>
<sequence>MATPDQATLNHAAQILASISTDHRADLALRFYFERHRYLRPAAKRHISHAVFVYFRWLSWLDPKASPQKRIEQAAKLHERFTADPASIKVEALAARAVPHWLASEVELPADTLRQLQRDPALWIRVRRGHAAEVTKTLVHCSPAVLPAWLTGLEPQLSAFTFTGTQDLFRTEPFDAGEFEIQDLASQIVGHACAPQPRETWWDACAGEGGKMLHLADLMANKGLIWATDRNARRLETLKHRAARAQVFNYRTALWDGSARLPTKTKFDGILVDAPCSGVGTWQRNPQARWTATLDDVNQLATTQLTLLNLVAGSLKPRGRLIYSVCTLTRSETTAVADAFSAAHPELEPLPLFNAAGVADPGPRAPSPATTSSVPGSTLNPQLSTSASSLSASSSQLSSLNSQLFLWPHELNANGMFIAAWQARA</sequence>
<dbReference type="PRINTS" id="PR02008">
    <property type="entry name" value="RCMTFAMILY"/>
</dbReference>
<dbReference type="InterPro" id="IPR049560">
    <property type="entry name" value="MeTrfase_RsmB-F_NOP2_cat"/>
</dbReference>
<evidence type="ECO:0000256" key="2">
    <source>
        <dbReference type="ARBA" id="ARBA00022679"/>
    </source>
</evidence>
<keyword evidence="1 5" id="KW-0489">Methyltransferase</keyword>
<feature type="binding site" evidence="5">
    <location>
        <position position="256"/>
    </location>
    <ligand>
        <name>S-adenosyl-L-methionine</name>
        <dbReference type="ChEBI" id="CHEBI:59789"/>
    </ligand>
</feature>
<evidence type="ECO:0000313" key="9">
    <source>
        <dbReference type="Proteomes" id="UP000007013"/>
    </source>
</evidence>